<dbReference type="EMBL" id="VIEB01000253">
    <property type="protein sequence ID" value="TQD98379.1"/>
    <property type="molecule type" value="Genomic_DNA"/>
</dbReference>
<reference evidence="2 3" key="1">
    <citation type="journal article" date="2019" name="G3 (Bethesda)">
        <title>Sequencing of a Wild Apple (Malus baccata) Genome Unravels the Differences Between Cultivated and Wild Apple Species Regarding Disease Resistance and Cold Tolerance.</title>
        <authorList>
            <person name="Chen X."/>
        </authorList>
    </citation>
    <scope>NUCLEOTIDE SEQUENCE [LARGE SCALE GENOMIC DNA]</scope>
    <source>
        <strain evidence="3">cv. Shandingzi</strain>
        <tissue evidence="2">Leaves</tissue>
    </source>
</reference>
<proteinExistence type="predicted"/>
<evidence type="ECO:0000313" key="3">
    <source>
        <dbReference type="Proteomes" id="UP000315295"/>
    </source>
</evidence>
<sequence>MASTTFGLNASEMISSVHLEGLLGHAQGSIGLQVWGNDGSHGLSGKIQILGTASMIEEPAMIFMEPIKQAQTSKNFSDPQFQEEGSFSAKCT</sequence>
<dbReference type="Proteomes" id="UP000315295">
    <property type="component" value="Unassembled WGS sequence"/>
</dbReference>
<protein>
    <submittedName>
        <fullName evidence="2">Uncharacterized protein</fullName>
    </submittedName>
</protein>
<gene>
    <name evidence="2" type="ORF">C1H46_015980</name>
</gene>
<comment type="caution">
    <text evidence="2">The sequence shown here is derived from an EMBL/GenBank/DDBJ whole genome shotgun (WGS) entry which is preliminary data.</text>
</comment>
<feature type="region of interest" description="Disordered" evidence="1">
    <location>
        <begin position="73"/>
        <end position="92"/>
    </location>
</feature>
<evidence type="ECO:0000313" key="2">
    <source>
        <dbReference type="EMBL" id="TQD98379.1"/>
    </source>
</evidence>
<accession>A0A540MIV5</accession>
<name>A0A540MIV5_MALBA</name>
<evidence type="ECO:0000256" key="1">
    <source>
        <dbReference type="SAM" id="MobiDB-lite"/>
    </source>
</evidence>
<dbReference type="AlphaFoldDB" id="A0A540MIV5"/>
<keyword evidence="3" id="KW-1185">Reference proteome</keyword>
<organism evidence="2 3">
    <name type="scientific">Malus baccata</name>
    <name type="common">Siberian crab apple</name>
    <name type="synonym">Pyrus baccata</name>
    <dbReference type="NCBI Taxonomy" id="106549"/>
    <lineage>
        <taxon>Eukaryota</taxon>
        <taxon>Viridiplantae</taxon>
        <taxon>Streptophyta</taxon>
        <taxon>Embryophyta</taxon>
        <taxon>Tracheophyta</taxon>
        <taxon>Spermatophyta</taxon>
        <taxon>Magnoliopsida</taxon>
        <taxon>eudicotyledons</taxon>
        <taxon>Gunneridae</taxon>
        <taxon>Pentapetalae</taxon>
        <taxon>rosids</taxon>
        <taxon>fabids</taxon>
        <taxon>Rosales</taxon>
        <taxon>Rosaceae</taxon>
        <taxon>Amygdaloideae</taxon>
        <taxon>Maleae</taxon>
        <taxon>Malus</taxon>
    </lineage>
</organism>